<dbReference type="GO" id="GO:0005506">
    <property type="term" value="F:iron ion binding"/>
    <property type="evidence" value="ECO:0007669"/>
    <property type="project" value="TreeGrafter"/>
</dbReference>
<dbReference type="PANTHER" id="PTHR35177">
    <property type="entry name" value="HYDROGENASE MATURATION FACTOR HYBG"/>
    <property type="match status" value="1"/>
</dbReference>
<dbReference type="InterPro" id="IPR001109">
    <property type="entry name" value="Hydrogenase_HupF/HypC"/>
</dbReference>
<evidence type="ECO:0000256" key="1">
    <source>
        <dbReference type="ARBA" id="ARBA00006018"/>
    </source>
</evidence>
<dbReference type="NCBIfam" id="TIGR00074">
    <property type="entry name" value="hypC_hupF"/>
    <property type="match status" value="1"/>
</dbReference>
<dbReference type="Pfam" id="PF01455">
    <property type="entry name" value="HupF_HypC"/>
    <property type="match status" value="1"/>
</dbReference>
<dbReference type="PRINTS" id="PR00445">
    <property type="entry name" value="HUPFHYPC"/>
</dbReference>
<dbReference type="EMBL" id="SMBU01000018">
    <property type="protein sequence ID" value="TCU93769.1"/>
    <property type="molecule type" value="Genomic_DNA"/>
</dbReference>
<reference evidence="2 3" key="1">
    <citation type="submission" date="2019-03" db="EMBL/GenBank/DDBJ databases">
        <title>Genomic Encyclopedia of Type Strains, Phase IV (KMG-IV): sequencing the most valuable type-strain genomes for metagenomic binning, comparative biology and taxonomic classification.</title>
        <authorList>
            <person name="Goeker M."/>
        </authorList>
    </citation>
    <scope>NUCLEOTIDE SEQUENCE [LARGE SCALE GENOMIC DNA]</scope>
    <source>
        <strain evidence="2 3">DSM 654</strain>
    </source>
</reference>
<organism evidence="2 3">
    <name type="scientific">Roseateles saccharophilus</name>
    <name type="common">Pseudomonas saccharophila</name>
    <dbReference type="NCBI Taxonomy" id="304"/>
    <lineage>
        <taxon>Bacteria</taxon>
        <taxon>Pseudomonadati</taxon>
        <taxon>Pseudomonadota</taxon>
        <taxon>Betaproteobacteria</taxon>
        <taxon>Burkholderiales</taxon>
        <taxon>Sphaerotilaceae</taxon>
        <taxon>Roseateles</taxon>
    </lineage>
</organism>
<accession>A0A4V6P2K9</accession>
<dbReference type="RefSeq" id="WP_132573234.1">
    <property type="nucleotide sequence ID" value="NZ_CBCSGL010000050.1"/>
</dbReference>
<comment type="similarity">
    <text evidence="1">Belongs to the HupF/HypC family.</text>
</comment>
<comment type="caution">
    <text evidence="2">The sequence shown here is derived from an EMBL/GenBank/DDBJ whole genome shotgun (WGS) entry which is preliminary data.</text>
</comment>
<gene>
    <name evidence="2" type="ORF">EV671_101828</name>
</gene>
<dbReference type="Gene3D" id="2.30.30.140">
    <property type="match status" value="1"/>
</dbReference>
<evidence type="ECO:0000313" key="2">
    <source>
        <dbReference type="EMBL" id="TCU93769.1"/>
    </source>
</evidence>
<dbReference type="InterPro" id="IPR019812">
    <property type="entry name" value="Hydgase_assmbl_chp_CS"/>
</dbReference>
<dbReference type="PROSITE" id="PS01097">
    <property type="entry name" value="HUPF_HYPC"/>
    <property type="match status" value="1"/>
</dbReference>
<keyword evidence="3" id="KW-1185">Reference proteome</keyword>
<dbReference type="GO" id="GO:0051604">
    <property type="term" value="P:protein maturation"/>
    <property type="evidence" value="ECO:0007669"/>
    <property type="project" value="TreeGrafter"/>
</dbReference>
<dbReference type="OrthoDB" id="9806017at2"/>
<evidence type="ECO:0000313" key="3">
    <source>
        <dbReference type="Proteomes" id="UP000295110"/>
    </source>
</evidence>
<proteinExistence type="inferred from homology"/>
<name>A0A4V6P2K9_ROSSA</name>
<dbReference type="SUPFAM" id="SSF159127">
    <property type="entry name" value="HupF/HypC-like"/>
    <property type="match status" value="1"/>
</dbReference>
<dbReference type="Proteomes" id="UP000295110">
    <property type="component" value="Unassembled WGS sequence"/>
</dbReference>
<protein>
    <submittedName>
        <fullName evidence="2">Hydrogenase expression/formation protein HypC</fullName>
    </submittedName>
</protein>
<dbReference type="PANTHER" id="PTHR35177:SF2">
    <property type="entry name" value="HYDROGENASE MATURATION FACTOR HYBG"/>
    <property type="match status" value="1"/>
</dbReference>
<dbReference type="GO" id="GO:1902670">
    <property type="term" value="F:carbon dioxide binding"/>
    <property type="evidence" value="ECO:0007669"/>
    <property type="project" value="TreeGrafter"/>
</dbReference>
<sequence length="109" mass="11451">MCIGIPMQVLALEPGHAICAGRGERRRVRTALIGEPRPGDWLLVFLDSAQERIPAERAREVDATLDLLAAVQAGQGGGADAGFMLPSQTSATELLALTGANNPTMETPT</sequence>
<dbReference type="AlphaFoldDB" id="A0A4V6P2K9"/>